<protein>
    <submittedName>
        <fullName evidence="1">Uncharacterized protein</fullName>
    </submittedName>
</protein>
<dbReference type="AlphaFoldDB" id="A0A8X7CI54"/>
<organism evidence="1 2">
    <name type="scientific">Trichonephila inaurata madagascariensis</name>
    <dbReference type="NCBI Taxonomy" id="2747483"/>
    <lineage>
        <taxon>Eukaryota</taxon>
        <taxon>Metazoa</taxon>
        <taxon>Ecdysozoa</taxon>
        <taxon>Arthropoda</taxon>
        <taxon>Chelicerata</taxon>
        <taxon>Arachnida</taxon>
        <taxon>Araneae</taxon>
        <taxon>Araneomorphae</taxon>
        <taxon>Entelegynae</taxon>
        <taxon>Araneoidea</taxon>
        <taxon>Nephilidae</taxon>
        <taxon>Trichonephila</taxon>
        <taxon>Trichonephila inaurata</taxon>
    </lineage>
</organism>
<accession>A0A8X7CI54</accession>
<evidence type="ECO:0000313" key="1">
    <source>
        <dbReference type="EMBL" id="GFY73714.1"/>
    </source>
</evidence>
<gene>
    <name evidence="1" type="ORF">TNIN_342281</name>
</gene>
<dbReference type="Proteomes" id="UP000886998">
    <property type="component" value="Unassembled WGS sequence"/>
</dbReference>
<dbReference type="EMBL" id="BMAV01020304">
    <property type="protein sequence ID" value="GFY73714.1"/>
    <property type="molecule type" value="Genomic_DNA"/>
</dbReference>
<keyword evidence="2" id="KW-1185">Reference proteome</keyword>
<reference evidence="1" key="1">
    <citation type="submission" date="2020-08" db="EMBL/GenBank/DDBJ databases">
        <title>Multicomponent nature underlies the extraordinary mechanical properties of spider dragline silk.</title>
        <authorList>
            <person name="Kono N."/>
            <person name="Nakamura H."/>
            <person name="Mori M."/>
            <person name="Yoshida Y."/>
            <person name="Ohtoshi R."/>
            <person name="Malay A.D."/>
            <person name="Moran D.A.P."/>
            <person name="Tomita M."/>
            <person name="Numata K."/>
            <person name="Arakawa K."/>
        </authorList>
    </citation>
    <scope>NUCLEOTIDE SEQUENCE</scope>
</reference>
<evidence type="ECO:0000313" key="2">
    <source>
        <dbReference type="Proteomes" id="UP000886998"/>
    </source>
</evidence>
<proteinExistence type="predicted"/>
<comment type="caution">
    <text evidence="1">The sequence shown here is derived from an EMBL/GenBank/DDBJ whole genome shotgun (WGS) entry which is preliminary data.</text>
</comment>
<name>A0A8X7CI54_9ARAC</name>
<sequence length="118" mass="13457">MPPRPVFWVTGTVTEGMSWNRSQFEKSQQLGPTWGVRREGEDDRIRFERSRTDWLGCCSHRNRIVVLSAPFFLLDISVGFPLGGIKPLFPKWGAVPGVRGDGPRCFWALWSPSAFWCS</sequence>